<feature type="compositionally biased region" description="Polar residues" evidence="1">
    <location>
        <begin position="325"/>
        <end position="335"/>
    </location>
</feature>
<feature type="transmembrane region" description="Helical" evidence="2">
    <location>
        <begin position="60"/>
        <end position="77"/>
    </location>
</feature>
<evidence type="ECO:0000313" key="3">
    <source>
        <dbReference type="EMBL" id="MBK1785565.1"/>
    </source>
</evidence>
<keyword evidence="2" id="KW-1133">Transmembrane helix</keyword>
<protein>
    <submittedName>
        <fullName evidence="3">Uncharacterized protein</fullName>
    </submittedName>
</protein>
<feature type="region of interest" description="Disordered" evidence="1">
    <location>
        <begin position="1"/>
        <end position="36"/>
    </location>
</feature>
<feature type="region of interest" description="Disordered" evidence="1">
    <location>
        <begin position="302"/>
        <end position="335"/>
    </location>
</feature>
<organism evidence="3 4">
    <name type="scientific">Prauserella cavernicola</name>
    <dbReference type="NCBI Taxonomy" id="2800127"/>
    <lineage>
        <taxon>Bacteria</taxon>
        <taxon>Bacillati</taxon>
        <taxon>Actinomycetota</taxon>
        <taxon>Actinomycetes</taxon>
        <taxon>Pseudonocardiales</taxon>
        <taxon>Pseudonocardiaceae</taxon>
        <taxon>Prauserella</taxon>
    </lineage>
</organism>
<keyword evidence="2" id="KW-0812">Transmembrane</keyword>
<feature type="compositionally biased region" description="Basic and acidic residues" evidence="1">
    <location>
        <begin position="1"/>
        <end position="24"/>
    </location>
</feature>
<dbReference type="AlphaFoldDB" id="A0A934QSK8"/>
<sequence length="335" mass="36774">MEPDPFDHPDLRDSDWVRQAERSARRGARKGRREDKRIRRRQVEIWGGAPKRRRRFARPIVIVAAVLALAGGGIYYLQQARDEQQPAGANADLPTPGLVDLDRPFAATPAHDWADGAAGITVPEAVAVGGFSAEQVGEAYATVKELVVASRLDTRMLERGDVEPFLGLLAEGQREELREQFAAEEWPSGFATRIAPGFRLLDVEPKVEGTMTAEPGDQPGSLRVRTNHVFAYAFDVADPRQVRAPLDIVAVLRADVSYVLLTGGGWYPEDLGYRLEYGDSFGYSIACGPMLEGLLAPSYHEEPELGLPSGKRPPEYFDHSLPMPNENTCGTPQAG</sequence>
<proteinExistence type="predicted"/>
<comment type="caution">
    <text evidence="3">The sequence shown here is derived from an EMBL/GenBank/DDBJ whole genome shotgun (WGS) entry which is preliminary data.</text>
</comment>
<accession>A0A934QSK8</accession>
<dbReference type="Proteomes" id="UP000635245">
    <property type="component" value="Unassembled WGS sequence"/>
</dbReference>
<evidence type="ECO:0000256" key="1">
    <source>
        <dbReference type="SAM" id="MobiDB-lite"/>
    </source>
</evidence>
<name>A0A934QSK8_9PSEU</name>
<dbReference type="RefSeq" id="WP_200319282.1">
    <property type="nucleotide sequence ID" value="NZ_JAENJH010000003.1"/>
</dbReference>
<dbReference type="EMBL" id="JAENJH010000003">
    <property type="protein sequence ID" value="MBK1785565.1"/>
    <property type="molecule type" value="Genomic_DNA"/>
</dbReference>
<evidence type="ECO:0000313" key="4">
    <source>
        <dbReference type="Proteomes" id="UP000635245"/>
    </source>
</evidence>
<keyword evidence="2" id="KW-0472">Membrane</keyword>
<keyword evidence="4" id="KW-1185">Reference proteome</keyword>
<reference evidence="3" key="1">
    <citation type="submission" date="2020-12" db="EMBL/GenBank/DDBJ databases">
        <title>Prauserella sp. ASG 168, a novel actinomycete isolated from cave rock.</title>
        <authorList>
            <person name="Suriyachadkun C."/>
        </authorList>
    </citation>
    <scope>NUCLEOTIDE SEQUENCE</scope>
    <source>
        <strain evidence="3">ASG 168</strain>
    </source>
</reference>
<gene>
    <name evidence="3" type="ORF">JHE00_14635</name>
</gene>
<evidence type="ECO:0000256" key="2">
    <source>
        <dbReference type="SAM" id="Phobius"/>
    </source>
</evidence>